<dbReference type="EMBL" id="CP159872">
    <property type="protein sequence ID" value="XCM83133.1"/>
    <property type="molecule type" value="Genomic_DNA"/>
</dbReference>
<proteinExistence type="predicted"/>
<dbReference type="RefSeq" id="WP_354644068.1">
    <property type="nucleotide sequence ID" value="NZ_CP159872.1"/>
</dbReference>
<dbReference type="AlphaFoldDB" id="A0AAU8K4Q1"/>
<evidence type="ECO:0000313" key="1">
    <source>
        <dbReference type="EMBL" id="XCM83133.1"/>
    </source>
</evidence>
<sequence length="159" mass="18218">MRNPYMARGQDPAGWVTETFPGPLRRALEQHGGVPHTVRAVVARQLPLRTAEQLRERIERRWYERYAHLPGQELLDRADEIAVELVREPGCEISNRCEDGWLLDEEAICAWCQPSGTVFDVREPDLAGGRRSSPETVSRMAAEIRASMRAGRRYRPQRP</sequence>
<accession>A0AAU8K4Q1</accession>
<name>A0AAU8K4Q1_9ACTN</name>
<gene>
    <name evidence="1" type="ORF">ABWK59_31525</name>
</gene>
<reference evidence="1" key="1">
    <citation type="submission" date="2024-06" db="EMBL/GenBank/DDBJ databases">
        <title>The genome sequences of Kitasatospora sp. strain HUAS MG31.</title>
        <authorList>
            <person name="Mo P."/>
        </authorList>
    </citation>
    <scope>NUCLEOTIDE SEQUENCE</scope>
    <source>
        <strain evidence="1">HUAS MG31</strain>
    </source>
</reference>
<protein>
    <submittedName>
        <fullName evidence="1">Uncharacterized protein</fullName>
    </submittedName>
</protein>
<organism evidence="1">
    <name type="scientific">Kitasatospora camelliae</name>
    <dbReference type="NCBI Taxonomy" id="3156397"/>
    <lineage>
        <taxon>Bacteria</taxon>
        <taxon>Bacillati</taxon>
        <taxon>Actinomycetota</taxon>
        <taxon>Actinomycetes</taxon>
        <taxon>Kitasatosporales</taxon>
        <taxon>Streptomycetaceae</taxon>
        <taxon>Kitasatospora</taxon>
    </lineage>
</organism>
<dbReference type="KEGG" id="kcm:ABWK59_31525"/>